<evidence type="ECO:0000256" key="1">
    <source>
        <dbReference type="SAM" id="SignalP"/>
    </source>
</evidence>
<feature type="chain" id="PRO_5046035338" evidence="1">
    <location>
        <begin position="23"/>
        <end position="161"/>
    </location>
</feature>
<accession>A0ABS7JHZ7</accession>
<keyword evidence="1" id="KW-0732">Signal</keyword>
<keyword evidence="4" id="KW-1185">Reference proteome</keyword>
<proteinExistence type="predicted"/>
<dbReference type="Proteomes" id="UP000776651">
    <property type="component" value="Unassembled WGS sequence"/>
</dbReference>
<reference evidence="3 4" key="1">
    <citation type="submission" date="2021-08" db="EMBL/GenBank/DDBJ databases">
        <title>Comparative Genomics Analysis of the Genus Qipengyuania Reveals Extensive Genetic Diversity and Metabolic Versatility, Including the Description of Fifteen Novel Species.</title>
        <authorList>
            <person name="Liu Y."/>
        </authorList>
    </citation>
    <scope>NUCLEOTIDE SEQUENCE [LARGE SCALE GENOMIC DNA]</scope>
    <source>
        <strain evidence="3 4">GH25</strain>
    </source>
</reference>
<name>A0ABS7JHZ7_9SPHN</name>
<dbReference type="InterPro" id="IPR007893">
    <property type="entry name" value="Spore_coat_U/FanG"/>
</dbReference>
<dbReference type="EMBL" id="JAIGNQ010000001">
    <property type="protein sequence ID" value="MBX7487352.1"/>
    <property type="molecule type" value="Genomic_DNA"/>
</dbReference>
<dbReference type="PANTHER" id="PTHR37089:SF1">
    <property type="entry name" value="MEMBRANE PROTEIN"/>
    <property type="match status" value="1"/>
</dbReference>
<feature type="domain" description="Spore coat protein U/FanG" evidence="2">
    <location>
        <begin position="27"/>
        <end position="158"/>
    </location>
</feature>
<dbReference type="PANTHER" id="PTHR37089">
    <property type="entry name" value="PROTEIN U-RELATED"/>
    <property type="match status" value="1"/>
</dbReference>
<evidence type="ECO:0000259" key="2">
    <source>
        <dbReference type="Pfam" id="PF05229"/>
    </source>
</evidence>
<dbReference type="RefSeq" id="WP_221596815.1">
    <property type="nucleotide sequence ID" value="NZ_JAIGNQ010000001.1"/>
</dbReference>
<dbReference type="Pfam" id="PF05229">
    <property type="entry name" value="SCPU"/>
    <property type="match status" value="1"/>
</dbReference>
<comment type="caution">
    <text evidence="3">The sequence shown here is derived from an EMBL/GenBank/DDBJ whole genome shotgun (WGS) entry which is preliminary data.</text>
</comment>
<evidence type="ECO:0000313" key="3">
    <source>
        <dbReference type="EMBL" id="MBX7487352.1"/>
    </source>
</evidence>
<dbReference type="SMART" id="SM00972">
    <property type="entry name" value="SCPU"/>
    <property type="match status" value="1"/>
</dbReference>
<gene>
    <name evidence="3" type="ORF">K3177_02375</name>
</gene>
<organism evidence="3 4">
    <name type="scientific">Qipengyuania pacifica</name>
    <dbReference type="NCBI Taxonomy" id="2860199"/>
    <lineage>
        <taxon>Bacteria</taxon>
        <taxon>Pseudomonadati</taxon>
        <taxon>Pseudomonadota</taxon>
        <taxon>Alphaproteobacteria</taxon>
        <taxon>Sphingomonadales</taxon>
        <taxon>Erythrobacteraceae</taxon>
        <taxon>Qipengyuania</taxon>
    </lineage>
</organism>
<protein>
    <submittedName>
        <fullName evidence="3">Spore coat U domain-containing protein</fullName>
    </submittedName>
</protein>
<evidence type="ECO:0000313" key="4">
    <source>
        <dbReference type="Proteomes" id="UP000776651"/>
    </source>
</evidence>
<sequence length="161" mass="15724">MRKIILVAASAAGVVAATPAVAGTNSATLTVTAEVLESCEVSDATLAWTGLGVLNGANHDTSTSMSLTCTDGSDFNVTMGAGGNANAGQRYMAGSGTDKIPYSLYLGVPASGTLLAVNNAIAAGTGTGSAQTLTIGGRIPSTAGNVAADTYSDSVAVTVTF</sequence>
<dbReference type="InterPro" id="IPR053167">
    <property type="entry name" value="Spore_coat_component"/>
</dbReference>
<feature type="signal peptide" evidence="1">
    <location>
        <begin position="1"/>
        <end position="22"/>
    </location>
</feature>